<keyword evidence="2" id="KW-0472">Membrane</keyword>
<feature type="domain" description="Saccharopine dehydrogenase NADP binding" evidence="3">
    <location>
        <begin position="9"/>
        <end position="138"/>
    </location>
</feature>
<comment type="similarity">
    <text evidence="1">Belongs to the saccharopine dehydrogenase family.</text>
</comment>
<evidence type="ECO:0000256" key="1">
    <source>
        <dbReference type="ARBA" id="ARBA00038048"/>
    </source>
</evidence>
<evidence type="ECO:0000313" key="4">
    <source>
        <dbReference type="EMBL" id="KAK5095844.1"/>
    </source>
</evidence>
<keyword evidence="5" id="KW-1185">Reference proteome</keyword>
<keyword evidence="2" id="KW-1133">Transmembrane helix</keyword>
<keyword evidence="2" id="KW-0812">Transmembrane</keyword>
<dbReference type="SUPFAM" id="SSF51735">
    <property type="entry name" value="NAD(P)-binding Rossmann-fold domains"/>
    <property type="match status" value="1"/>
</dbReference>
<dbReference type="Gene3D" id="3.40.50.720">
    <property type="entry name" value="NAD(P)-binding Rossmann-like Domain"/>
    <property type="match status" value="1"/>
</dbReference>
<gene>
    <name evidence="4" type="ORF">LTR24_002808</name>
</gene>
<dbReference type="EMBL" id="JAVRRG010000025">
    <property type="protein sequence ID" value="KAK5095844.1"/>
    <property type="molecule type" value="Genomic_DNA"/>
</dbReference>
<name>A0ABR0KGI1_9EURO</name>
<dbReference type="InterPro" id="IPR005097">
    <property type="entry name" value="Sacchrp_dh_NADP-bd"/>
</dbReference>
<sequence>MASFRQYDIILLGATGYTGKLTAQYLQSITSGVSDAPRWAIAGRSQSKLGDLAAKLKSSGGTAPSTIVIPELTLPEVTKIAKTTKIILNTIGPYHKYSTPVVQACAESGTHYFDVTGETPWVREIIQKFEDTARRNKAVLIPEIGIESAPSDLVAFSAVKLIREVWDCGVMDMVSAVYELKSSGASGGTLATGLGLFDHYSAKELKESANPFCLSPVAQRDHRHTKNPAPTTYRKTVGQRVTGVWKYPLLGTLTTSITAGPNQAIVHRSAGKYPYYYGFNFNYAEYMAVNSEATGLLISWALMLLTVLLAFPPTRAIIKGFMKYKPGEGPTAESTKDNRFELRAVAVAEQLSRVPRKAFVNFVFEGGMYELTARLMVIGALTLLQNQDKVVKTHGFGFLTPSALGQEYIDSLDRAGVKIKAKQLGDIGSK</sequence>
<evidence type="ECO:0000259" key="3">
    <source>
        <dbReference type="Pfam" id="PF03435"/>
    </source>
</evidence>
<evidence type="ECO:0000256" key="2">
    <source>
        <dbReference type="SAM" id="Phobius"/>
    </source>
</evidence>
<feature type="transmembrane region" description="Helical" evidence="2">
    <location>
        <begin position="297"/>
        <end position="318"/>
    </location>
</feature>
<comment type="caution">
    <text evidence="4">The sequence shown here is derived from an EMBL/GenBank/DDBJ whole genome shotgun (WGS) entry which is preliminary data.</text>
</comment>
<dbReference type="PANTHER" id="PTHR12286">
    <property type="entry name" value="SACCHAROPINE DEHYDROGENASE-LIKE OXIDOREDUCTASE"/>
    <property type="match status" value="1"/>
</dbReference>
<dbReference type="InterPro" id="IPR036291">
    <property type="entry name" value="NAD(P)-bd_dom_sf"/>
</dbReference>
<organism evidence="4 5">
    <name type="scientific">Lithohypha guttulata</name>
    <dbReference type="NCBI Taxonomy" id="1690604"/>
    <lineage>
        <taxon>Eukaryota</taxon>
        <taxon>Fungi</taxon>
        <taxon>Dikarya</taxon>
        <taxon>Ascomycota</taxon>
        <taxon>Pezizomycotina</taxon>
        <taxon>Eurotiomycetes</taxon>
        <taxon>Chaetothyriomycetidae</taxon>
        <taxon>Chaetothyriales</taxon>
        <taxon>Trichomeriaceae</taxon>
        <taxon>Lithohypha</taxon>
    </lineage>
</organism>
<proteinExistence type="inferred from homology"/>
<accession>A0ABR0KGI1</accession>
<dbReference type="PANTHER" id="PTHR12286:SF5">
    <property type="entry name" value="SACCHAROPINE DEHYDROGENASE-LIKE OXIDOREDUCTASE"/>
    <property type="match status" value="1"/>
</dbReference>
<dbReference type="Pfam" id="PF03435">
    <property type="entry name" value="Sacchrp_dh_NADP"/>
    <property type="match status" value="1"/>
</dbReference>
<protein>
    <recommendedName>
        <fullName evidence="3">Saccharopine dehydrogenase NADP binding domain-containing protein</fullName>
    </recommendedName>
</protein>
<dbReference type="Proteomes" id="UP001345013">
    <property type="component" value="Unassembled WGS sequence"/>
</dbReference>
<reference evidence="4 5" key="1">
    <citation type="submission" date="2023-08" db="EMBL/GenBank/DDBJ databases">
        <title>Black Yeasts Isolated from many extreme environments.</title>
        <authorList>
            <person name="Coleine C."/>
            <person name="Stajich J.E."/>
            <person name="Selbmann L."/>
        </authorList>
    </citation>
    <scope>NUCLEOTIDE SEQUENCE [LARGE SCALE GENOMIC DNA]</scope>
    <source>
        <strain evidence="4 5">CCFEE 5885</strain>
    </source>
</reference>
<dbReference type="InterPro" id="IPR051276">
    <property type="entry name" value="Saccharopine_DH-like_oxidrdct"/>
</dbReference>
<evidence type="ECO:0000313" key="5">
    <source>
        <dbReference type="Proteomes" id="UP001345013"/>
    </source>
</evidence>